<dbReference type="EMBL" id="JAINDJ010000003">
    <property type="protein sequence ID" value="KAG9455371.1"/>
    <property type="molecule type" value="Genomic_DNA"/>
</dbReference>
<evidence type="ECO:0000256" key="1">
    <source>
        <dbReference type="ARBA" id="ARBA00022737"/>
    </source>
</evidence>
<organism evidence="3 4">
    <name type="scientific">Aristolochia fimbriata</name>
    <name type="common">White veined hardy Dutchman's pipe vine</name>
    <dbReference type="NCBI Taxonomy" id="158543"/>
    <lineage>
        <taxon>Eukaryota</taxon>
        <taxon>Viridiplantae</taxon>
        <taxon>Streptophyta</taxon>
        <taxon>Embryophyta</taxon>
        <taxon>Tracheophyta</taxon>
        <taxon>Spermatophyta</taxon>
        <taxon>Magnoliopsida</taxon>
        <taxon>Magnoliidae</taxon>
        <taxon>Piperales</taxon>
        <taxon>Aristolochiaceae</taxon>
        <taxon>Aristolochia</taxon>
    </lineage>
</organism>
<dbReference type="AlphaFoldDB" id="A0AAV7F6B3"/>
<dbReference type="InterPro" id="IPR046960">
    <property type="entry name" value="PPR_At4g14850-like_plant"/>
</dbReference>
<dbReference type="NCBIfam" id="TIGR00756">
    <property type="entry name" value="PPR"/>
    <property type="match status" value="6"/>
</dbReference>
<dbReference type="Pfam" id="PF13041">
    <property type="entry name" value="PPR_2"/>
    <property type="match status" value="2"/>
</dbReference>
<dbReference type="PROSITE" id="PS51375">
    <property type="entry name" value="PPR"/>
    <property type="match status" value="4"/>
</dbReference>
<dbReference type="InterPro" id="IPR002885">
    <property type="entry name" value="PPR_rpt"/>
</dbReference>
<dbReference type="PANTHER" id="PTHR47926:SF456">
    <property type="entry name" value="PENTATRICOPEPTIDE REPEAT-CONTAINING PROTEIN ELI1, CHLOROPLASTIC"/>
    <property type="match status" value="1"/>
</dbReference>
<dbReference type="Gene3D" id="1.25.40.10">
    <property type="entry name" value="Tetratricopeptide repeat domain"/>
    <property type="match status" value="4"/>
</dbReference>
<dbReference type="Pfam" id="PF01535">
    <property type="entry name" value="PPR"/>
    <property type="match status" value="7"/>
</dbReference>
<dbReference type="InterPro" id="IPR046848">
    <property type="entry name" value="E_motif"/>
</dbReference>
<sequence>MLAYAQVNQPWNSTLPTLPLIPKCKNLRDVNQLHARITTTGFIKSASLVAKIISTFASSSRIPLIEFARYLLLSQTHLHHHLILWNAVIKSFSHGQEPREAIVLFVVMLGSGACPDRFSFSLVLKACTRPALFKEGLQIQSLIEKNELGCDLFLQNCLICFYSRCGYLGTARLIFDRMPERDSVSWNSMIDGYVKHGMMDFARELFDRMSNVDKNWISWNSMINGYTQLEGGLDAARELFDRMGERDLVSWNLLIDGYMKHGRLAAAVYLLGQMPKWDAVTWVNLVNGFAKKGSIDIARSLFDKMPERDVVAWNAMMSAYISSGHYHHALLLFNEMRTASCFFPDETTLSIALSAIAELGLTDEGLSIHEYIDIKGFCLNGKLGVALIDMYSKCGRIDLAKVVFGNLKQKTVDHWNAIIGGFAVHGLGEAALCLFGEMVMLSIKPDDITFIGILNACSHAGLVEEGLVCFQLMQQEHNVRPKVQHYGCIVDILGRAGQLEEARKVIEEMPIEPNDVVWRALLSASKNHGNFEIGLQAAKNLLELDCCCPSAYVLLSNFCASFQKWSDVNKVRSMMMEQKIRKVPGCSWIEVGGCVHEFVAGDRSHPQAKEIYHLLENIDLSHCEL</sequence>
<dbReference type="InterPro" id="IPR011990">
    <property type="entry name" value="TPR-like_helical_dom_sf"/>
</dbReference>
<comment type="caution">
    <text evidence="3">The sequence shown here is derived from an EMBL/GenBank/DDBJ whole genome shotgun (WGS) entry which is preliminary data.</text>
</comment>
<keyword evidence="1" id="KW-0677">Repeat</keyword>
<feature type="repeat" description="PPR" evidence="2">
    <location>
        <begin position="215"/>
        <end position="250"/>
    </location>
</feature>
<protein>
    <recommendedName>
        <fullName evidence="5">Chlororespiratory reduction 4</fullName>
    </recommendedName>
</protein>
<gene>
    <name evidence="3" type="ORF">H6P81_008275</name>
</gene>
<reference evidence="3 4" key="1">
    <citation type="submission" date="2021-07" db="EMBL/GenBank/DDBJ databases">
        <title>The Aristolochia fimbriata genome: insights into angiosperm evolution, floral development and chemical biosynthesis.</title>
        <authorList>
            <person name="Jiao Y."/>
        </authorList>
    </citation>
    <scope>NUCLEOTIDE SEQUENCE [LARGE SCALE GENOMIC DNA]</scope>
    <source>
        <strain evidence="3">IBCAS-2021</strain>
        <tissue evidence="3">Leaf</tissue>
    </source>
</reference>
<dbReference type="FunFam" id="1.25.40.10:FF:000184">
    <property type="entry name" value="Pentatricopeptide repeat-containing protein, chloroplastic"/>
    <property type="match status" value="1"/>
</dbReference>
<feature type="repeat" description="PPR" evidence="2">
    <location>
        <begin position="278"/>
        <end position="312"/>
    </location>
</feature>
<evidence type="ECO:0000313" key="4">
    <source>
        <dbReference type="Proteomes" id="UP000825729"/>
    </source>
</evidence>
<evidence type="ECO:0000313" key="3">
    <source>
        <dbReference type="EMBL" id="KAG9455371.1"/>
    </source>
</evidence>
<dbReference type="GO" id="GO:0003723">
    <property type="term" value="F:RNA binding"/>
    <property type="evidence" value="ECO:0007669"/>
    <property type="project" value="InterPro"/>
</dbReference>
<dbReference type="InterPro" id="IPR046849">
    <property type="entry name" value="E2_motif"/>
</dbReference>
<keyword evidence="4" id="KW-1185">Reference proteome</keyword>
<evidence type="ECO:0008006" key="5">
    <source>
        <dbReference type="Google" id="ProtNLM"/>
    </source>
</evidence>
<accession>A0AAV7F6B3</accession>
<feature type="repeat" description="PPR" evidence="2">
    <location>
        <begin position="411"/>
        <end position="445"/>
    </location>
</feature>
<dbReference type="Pfam" id="PF20431">
    <property type="entry name" value="E_motif"/>
    <property type="match status" value="1"/>
</dbReference>
<dbReference type="Pfam" id="PF20430">
    <property type="entry name" value="Eplus_motif"/>
    <property type="match status" value="1"/>
</dbReference>
<feature type="repeat" description="PPR" evidence="2">
    <location>
        <begin position="182"/>
        <end position="212"/>
    </location>
</feature>
<dbReference type="Proteomes" id="UP000825729">
    <property type="component" value="Unassembled WGS sequence"/>
</dbReference>
<dbReference type="PANTHER" id="PTHR47926">
    <property type="entry name" value="PENTATRICOPEPTIDE REPEAT-CONTAINING PROTEIN"/>
    <property type="match status" value="1"/>
</dbReference>
<evidence type="ECO:0000256" key="2">
    <source>
        <dbReference type="PROSITE-ProRule" id="PRU00708"/>
    </source>
</evidence>
<dbReference type="SUPFAM" id="SSF48452">
    <property type="entry name" value="TPR-like"/>
    <property type="match status" value="1"/>
</dbReference>
<name>A0AAV7F6B3_ARIFI</name>
<dbReference type="GO" id="GO:0009451">
    <property type="term" value="P:RNA modification"/>
    <property type="evidence" value="ECO:0007669"/>
    <property type="project" value="InterPro"/>
</dbReference>
<proteinExistence type="predicted"/>